<feature type="region of interest" description="Disordered" evidence="7">
    <location>
        <begin position="836"/>
        <end position="887"/>
    </location>
</feature>
<dbReference type="GO" id="GO:0004326">
    <property type="term" value="F:tetrahydrofolylpolyglutamate synthase activity"/>
    <property type="evidence" value="ECO:0007669"/>
    <property type="project" value="InterPro"/>
</dbReference>
<feature type="region of interest" description="Disordered" evidence="7">
    <location>
        <begin position="100"/>
        <end position="119"/>
    </location>
</feature>
<dbReference type="GO" id="GO:0046872">
    <property type="term" value="F:metal ion binding"/>
    <property type="evidence" value="ECO:0007669"/>
    <property type="project" value="UniProtKB-KW"/>
</dbReference>
<dbReference type="eggNOG" id="KOG2525">
    <property type="taxonomic scope" value="Eukaryota"/>
</dbReference>
<name>A0A061H0N7_9BASI</name>
<dbReference type="GO" id="GO:0005829">
    <property type="term" value="C:cytosol"/>
    <property type="evidence" value="ECO:0007669"/>
    <property type="project" value="TreeGrafter"/>
</dbReference>
<feature type="compositionally biased region" description="Basic and acidic residues" evidence="7">
    <location>
        <begin position="716"/>
        <end position="767"/>
    </location>
</feature>
<feature type="compositionally biased region" description="Polar residues" evidence="7">
    <location>
        <begin position="191"/>
        <end position="205"/>
    </location>
</feature>
<dbReference type="RefSeq" id="XP_007882477.1">
    <property type="nucleotide sequence ID" value="XM_007884286.1"/>
</dbReference>
<keyword evidence="6" id="KW-0460">Magnesium</keyword>
<dbReference type="KEGG" id="pfp:PFL1_06740"/>
<evidence type="ECO:0000256" key="6">
    <source>
        <dbReference type="ARBA" id="ARBA00022842"/>
    </source>
</evidence>
<dbReference type="Proteomes" id="UP000053664">
    <property type="component" value="Unassembled WGS sequence"/>
</dbReference>
<dbReference type="InterPro" id="IPR036615">
    <property type="entry name" value="Mur_ligase_C_dom_sf"/>
</dbReference>
<evidence type="ECO:0000256" key="4">
    <source>
        <dbReference type="ARBA" id="ARBA00022741"/>
    </source>
</evidence>
<evidence type="ECO:0000256" key="3">
    <source>
        <dbReference type="ARBA" id="ARBA00022723"/>
    </source>
</evidence>
<feature type="compositionally biased region" description="Low complexity" evidence="7">
    <location>
        <begin position="645"/>
        <end position="663"/>
    </location>
</feature>
<feature type="region of interest" description="Disordered" evidence="7">
    <location>
        <begin position="439"/>
        <end position="564"/>
    </location>
</feature>
<dbReference type="PANTHER" id="PTHR11136:SF0">
    <property type="entry name" value="DIHYDROFOLATE SYNTHETASE-RELATED"/>
    <property type="match status" value="1"/>
</dbReference>
<feature type="region of interest" description="Disordered" evidence="7">
    <location>
        <begin position="169"/>
        <end position="205"/>
    </location>
</feature>
<dbReference type="Gene3D" id="3.40.1190.10">
    <property type="entry name" value="Mur-like, catalytic domain"/>
    <property type="match status" value="1"/>
</dbReference>
<dbReference type="InterPro" id="IPR001645">
    <property type="entry name" value="Folylpolyglutamate_synth"/>
</dbReference>
<comment type="similarity">
    <text evidence="1">Belongs to the folylpolyglutamate synthase family.</text>
</comment>
<evidence type="ECO:0000256" key="7">
    <source>
        <dbReference type="SAM" id="MobiDB-lite"/>
    </source>
</evidence>
<feature type="region of interest" description="Disordered" evidence="7">
    <location>
        <begin position="624"/>
        <end position="673"/>
    </location>
</feature>
<dbReference type="HOGENOM" id="CLU_002591_0_0_1"/>
<dbReference type="OrthoDB" id="5212574at2759"/>
<evidence type="ECO:0000313" key="9">
    <source>
        <dbReference type="Proteomes" id="UP000053664"/>
    </source>
</evidence>
<dbReference type="SUPFAM" id="SSF53623">
    <property type="entry name" value="MurD-like peptide ligases, catalytic domain"/>
    <property type="match status" value="1"/>
</dbReference>
<dbReference type="SUPFAM" id="SSF53244">
    <property type="entry name" value="MurD-like peptide ligases, peptide-binding domain"/>
    <property type="match status" value="1"/>
</dbReference>
<dbReference type="UniPathway" id="UPA00850"/>
<feature type="compositionally biased region" description="Low complexity" evidence="7">
    <location>
        <begin position="505"/>
        <end position="514"/>
    </location>
</feature>
<dbReference type="GO" id="GO:0005524">
    <property type="term" value="F:ATP binding"/>
    <property type="evidence" value="ECO:0007669"/>
    <property type="project" value="UniProtKB-KW"/>
</dbReference>
<feature type="compositionally biased region" description="Low complexity" evidence="7">
    <location>
        <begin position="804"/>
        <end position="816"/>
    </location>
</feature>
<dbReference type="PANTHER" id="PTHR11136">
    <property type="entry name" value="FOLYLPOLYGLUTAMATE SYNTHASE-RELATED"/>
    <property type="match status" value="1"/>
</dbReference>
<organism evidence="8 9">
    <name type="scientific">Pseudozyma flocculosa PF-1</name>
    <dbReference type="NCBI Taxonomy" id="1277687"/>
    <lineage>
        <taxon>Eukaryota</taxon>
        <taxon>Fungi</taxon>
        <taxon>Dikarya</taxon>
        <taxon>Basidiomycota</taxon>
        <taxon>Ustilaginomycotina</taxon>
        <taxon>Ustilaginomycetes</taxon>
        <taxon>Ustilaginales</taxon>
        <taxon>Ustilaginaceae</taxon>
        <taxon>Pseudozyma</taxon>
    </lineage>
</organism>
<gene>
    <name evidence="8" type="ORF">PFL1_06740</name>
</gene>
<evidence type="ECO:0000256" key="5">
    <source>
        <dbReference type="ARBA" id="ARBA00022840"/>
    </source>
</evidence>
<keyword evidence="5" id="KW-0067">ATP-binding</keyword>
<dbReference type="InterPro" id="IPR036565">
    <property type="entry name" value="Mur-like_cat_sf"/>
</dbReference>
<feature type="region of interest" description="Disordered" evidence="7">
    <location>
        <begin position="1162"/>
        <end position="1190"/>
    </location>
</feature>
<accession>A0A061H0N7</accession>
<protein>
    <recommendedName>
        <fullName evidence="10">Mur ligase central domain-containing protein</fullName>
    </recommendedName>
</protein>
<feature type="compositionally biased region" description="Pro residues" evidence="7">
    <location>
        <begin position="317"/>
        <end position="329"/>
    </location>
</feature>
<feature type="region of interest" description="Disordered" evidence="7">
    <location>
        <begin position="274"/>
        <end position="373"/>
    </location>
</feature>
<dbReference type="Gene3D" id="3.90.190.20">
    <property type="entry name" value="Mur ligase, C-terminal domain"/>
    <property type="match status" value="1"/>
</dbReference>
<evidence type="ECO:0008006" key="10">
    <source>
        <dbReference type="Google" id="ProtNLM"/>
    </source>
</evidence>
<feature type="region of interest" description="Disordered" evidence="7">
    <location>
        <begin position="713"/>
        <end position="816"/>
    </location>
</feature>
<feature type="compositionally biased region" description="Low complexity" evidence="7">
    <location>
        <begin position="838"/>
        <end position="875"/>
    </location>
</feature>
<dbReference type="NCBIfam" id="TIGR01499">
    <property type="entry name" value="folC"/>
    <property type="match status" value="1"/>
</dbReference>
<proteinExistence type="inferred from homology"/>
<evidence type="ECO:0000256" key="2">
    <source>
        <dbReference type="ARBA" id="ARBA00022598"/>
    </source>
</evidence>
<feature type="compositionally biased region" description="Polar residues" evidence="7">
    <location>
        <begin position="540"/>
        <end position="563"/>
    </location>
</feature>
<evidence type="ECO:0000313" key="8">
    <source>
        <dbReference type="EMBL" id="EPQ25668.1"/>
    </source>
</evidence>
<dbReference type="GO" id="GO:0005739">
    <property type="term" value="C:mitochondrion"/>
    <property type="evidence" value="ECO:0007669"/>
    <property type="project" value="TreeGrafter"/>
</dbReference>
<feature type="compositionally biased region" description="Polar residues" evidence="7">
    <location>
        <begin position="515"/>
        <end position="526"/>
    </location>
</feature>
<sequence length="1491" mass="155803">MTAAAASTSASGHSPNLPGGGLAPLLTLRTIAPLPLFCIPHGVPSDDTPISSFKLAVLRILTGQTVASSSTKPLTFSEELKEKTINGWRMEMLMLELRQAGGQQGAPKPTAHSEDDGVGQAEEPVIGFELLDEHDCSLLEEGDEIVVRLKPGHQLKDLQLPDLGTRHRYSAPAGSLTRAGTLSAPPPYSVATPTEPSSHSSSVAAQPNANYHQHSYQDYRQGFRVVTANNVSSGRARRAPAQAANVAVAAAGYGLGSAGLGGGLNMVSSVAAKPGGGVRKVGASNKKDRSASAGAAQAPKPVHRRLASSSAVVKADPTPPTSPLIPSSPNPANQASHDATGPRPASGSRRNSSSVVTQTQQQQNGTASSSSVAFGTGKAAGQMSMPLTALVIGPGVQGAVGRNANSAATPIGSSGAAAIQGEDFGNANAFVGFTAASGEVRARPKRQMSRHKSEEGSDSISGGGAGSEATHVTAVAKATAAGPSMKSPNPDRAAAADAAERRAAAAKVQAAGLATNNGESGSSGDTAHTALSRPARDRQASGSSNRMQPQTKQPQPPSATSRPTRVELPAAPVLPPIQNLAPFPSTPTAFLLEERKERDLPPMPSAVGAPSPSAVSRNYINEASQLSGTGPQRPGQGGFLRRFSSKSQQASSPSAATPSATTPGTNDPTSPLREHIDGVALADEGALLGEASGELTSSAKLTKAERRYAEIQQGLAKERERQAEAERLRREEYRAADEKKAKEQERREIEARQKAEERKWEIWEEVRKRQKNGAPVVVPMPQPGASPSTSGHAPATRRKKSDTAAEPALGSATGAAADVAPPRAVAAQRIVNGTVTDSTSAPASASAATPSRAVAATPSTAPRSPRRPAVSMSASTAKGGKGDDVTGPRIELGLGRITALLHRLGSPHRGFPVIHVAGTNGKGSTIAYLDAILRNALDIRTGTFVSPHLVERRDCCHVDGRVIARDVWRLAQADVLEADQGLDLPASRRGPNDDGGPLKASPFELLTAQMFQAFSLLDDQSRPEILLVEVGLGGRLDATNVFEPSQVLASVICPIARDHEAFLGSDLVGIAREKAGIVKEGGLCIVADQRGSVDAEDEADSVAAARRESMDQTAFGPLSAETAVLGPRVAGILDAIRSVCIDRNARFVKGCVPLSLLSPSSGANAGKELDSTSKTAMTAPPSRPGAQITYRPTLGPTLSLSTSGFNPPRTFVAHPGDPPVQGMEMTVEKTRAGICASSLAMQTLWSIARDEPAPSVAGDRWEEVRTKIMWGLRDDELAKVRVRGAVEGSRWRGRCEWIRLSASDASALPPSTADGSSTTIAANDRAKWILMDGAHNAASVLALRDYIDDCLSLSASTHRITRMRWLVSFSQGKDYLDMLATLFSPANPNGFNRASVARHEIGLVEFEPPEGMAWVRPVTLSEGVVGEVGRTVQDAITGGAEVEVTPLQDMHEARRWLVHDAPLIDDTATMRVVTGSLYLVGHFIRDVEAGL</sequence>
<dbReference type="GeneID" id="19320811"/>
<evidence type="ECO:0000256" key="1">
    <source>
        <dbReference type="ARBA" id="ARBA00008276"/>
    </source>
</evidence>
<feature type="compositionally biased region" description="Low complexity" evidence="7">
    <location>
        <begin position="467"/>
        <end position="481"/>
    </location>
</feature>
<keyword evidence="3" id="KW-0479">Metal-binding</keyword>
<reference evidence="8 9" key="1">
    <citation type="journal article" date="2013" name="Plant Cell">
        <title>The transition from a phytopathogenic smut ancestor to an anamorphic biocontrol agent deciphered by comparative whole-genome analysis.</title>
        <authorList>
            <person name="Lefebvre F."/>
            <person name="Joly D.L."/>
            <person name="Labbe C."/>
            <person name="Teichmann B."/>
            <person name="Linning R."/>
            <person name="Belzile F."/>
            <person name="Bakkeren G."/>
            <person name="Belanger R.R."/>
        </authorList>
    </citation>
    <scope>NUCLEOTIDE SEQUENCE [LARGE SCALE GENOMIC DNA]</scope>
    <source>
        <strain evidence="8 9">PF-1</strain>
    </source>
</reference>
<dbReference type="EMBL" id="KE361652">
    <property type="protein sequence ID" value="EPQ25668.1"/>
    <property type="molecule type" value="Genomic_DNA"/>
</dbReference>
<feature type="compositionally biased region" description="Low complexity" evidence="7">
    <location>
        <begin position="351"/>
        <end position="371"/>
    </location>
</feature>
<keyword evidence="4" id="KW-0547">Nucleotide-binding</keyword>
<dbReference type="GO" id="GO:0008841">
    <property type="term" value="F:dihydrofolate synthase activity"/>
    <property type="evidence" value="ECO:0007669"/>
    <property type="project" value="TreeGrafter"/>
</dbReference>
<keyword evidence="2" id="KW-0436">Ligase</keyword>